<feature type="chain" id="PRO_5046124103" evidence="1">
    <location>
        <begin position="30"/>
        <end position="600"/>
    </location>
</feature>
<reference evidence="3" key="1">
    <citation type="journal article" date="2019" name="Int. J. Syst. Evol. Microbiol.">
        <title>The Global Catalogue of Microorganisms (GCM) 10K type strain sequencing project: providing services to taxonomists for standard genome sequencing and annotation.</title>
        <authorList>
            <consortium name="The Broad Institute Genomics Platform"/>
            <consortium name="The Broad Institute Genome Sequencing Center for Infectious Disease"/>
            <person name="Wu L."/>
            <person name="Ma J."/>
        </authorList>
    </citation>
    <scope>NUCLEOTIDE SEQUENCE [LARGE SCALE GENOMIC DNA]</scope>
    <source>
        <strain evidence="3">CGMCC 1.15304</strain>
    </source>
</reference>
<evidence type="ECO:0000313" key="3">
    <source>
        <dbReference type="Proteomes" id="UP001595776"/>
    </source>
</evidence>
<proteinExistence type="predicted"/>
<sequence>MSGKGWFMGAWFKTGLLASALVLTSVSGAAVERGESAEEKLQLLFQDERAYYYQENPGTGPRGKPRPVADHLSAQALKDHQRRAARNEEFLNRLEAINRNRLDEEGQLNYDMFRYMVESRLLEAKHRTWRQPLFSDSGFHTYPTRAWQSINFRTAEDYRAYIRWLKDIPRYLAENTEHMRTGMKEGFTMPKVVLDGLMPSFDVLAKGGADAIPFYGAFVNMAATLSDSDKAALRAEAKNVIADEVIPAYAALAQFMREAYYPAARESLGISEVPGGAAYYEDMVRYYTTIDISADEVHQIGLKEVARIRAAMESIIAEVGFEGSFQDFLTFLRTDPQFYAKTEKELLMFASYLAKKVDGKLPSLFGKLPRQPYGVEPVPAVLAPNYTTGRYSGAPLDAPRGGEYWVNTYALDKRPLYTLPALTLHEAVPGHHLQIALSKELENVPEFRLNQYPHAFGEGWGLYSERLGEEIGLYETPYERFGRLTYEMWRACRLVIDTGIHSKGWTREEAIKLLTENSALSEHNIRTEVDRYIAWPGQALAYKMGELKIVELRQKATKALGDKFDVRAFHDKVLSAGGIPLYILEARIDGWVQSELNEGQ</sequence>
<gene>
    <name evidence="2" type="ORF">ACFO5Q_11170</name>
</gene>
<dbReference type="PANTHER" id="PTHR33361:SF2">
    <property type="entry name" value="DUF885 DOMAIN-CONTAINING PROTEIN"/>
    <property type="match status" value="1"/>
</dbReference>
<dbReference type="InterPro" id="IPR010281">
    <property type="entry name" value="DUF885"/>
</dbReference>
<dbReference type="Pfam" id="PF05960">
    <property type="entry name" value="DUF885"/>
    <property type="match status" value="1"/>
</dbReference>
<keyword evidence="3" id="KW-1185">Reference proteome</keyword>
<organism evidence="2 3">
    <name type="scientific">Kordiimonas lipolytica</name>
    <dbReference type="NCBI Taxonomy" id="1662421"/>
    <lineage>
        <taxon>Bacteria</taxon>
        <taxon>Pseudomonadati</taxon>
        <taxon>Pseudomonadota</taxon>
        <taxon>Alphaproteobacteria</taxon>
        <taxon>Kordiimonadales</taxon>
        <taxon>Kordiimonadaceae</taxon>
        <taxon>Kordiimonas</taxon>
    </lineage>
</organism>
<evidence type="ECO:0000313" key="2">
    <source>
        <dbReference type="EMBL" id="MFC4348409.1"/>
    </source>
</evidence>
<accession>A0ABV8UD97</accession>
<feature type="signal peptide" evidence="1">
    <location>
        <begin position="1"/>
        <end position="29"/>
    </location>
</feature>
<evidence type="ECO:0000256" key="1">
    <source>
        <dbReference type="SAM" id="SignalP"/>
    </source>
</evidence>
<comment type="caution">
    <text evidence="2">The sequence shown here is derived from an EMBL/GenBank/DDBJ whole genome shotgun (WGS) entry which is preliminary data.</text>
</comment>
<keyword evidence="1" id="KW-0732">Signal</keyword>
<protein>
    <submittedName>
        <fullName evidence="2">DUF885 domain-containing protein</fullName>
    </submittedName>
</protein>
<dbReference type="PANTHER" id="PTHR33361">
    <property type="entry name" value="GLR0591 PROTEIN"/>
    <property type="match status" value="1"/>
</dbReference>
<dbReference type="RefSeq" id="WP_231727147.1">
    <property type="nucleotide sequence ID" value="NZ_JBHSCR010000007.1"/>
</dbReference>
<dbReference type="EMBL" id="JBHSCR010000007">
    <property type="protein sequence ID" value="MFC4348409.1"/>
    <property type="molecule type" value="Genomic_DNA"/>
</dbReference>
<dbReference type="Proteomes" id="UP001595776">
    <property type="component" value="Unassembled WGS sequence"/>
</dbReference>
<name>A0ABV8UD97_9PROT</name>